<dbReference type="Gene3D" id="3.30.530.20">
    <property type="match status" value="1"/>
</dbReference>
<evidence type="ECO:0000313" key="2">
    <source>
        <dbReference type="Proteomes" id="UP000606730"/>
    </source>
</evidence>
<reference evidence="1" key="1">
    <citation type="journal article" date="2014" name="Int. J. Syst. Evol. Microbiol.">
        <title>Complete genome sequence of Corynebacterium casei LMG S-19264T (=DSM 44701T), isolated from a smear-ripened cheese.</title>
        <authorList>
            <consortium name="US DOE Joint Genome Institute (JGI-PGF)"/>
            <person name="Walter F."/>
            <person name="Albersmeier A."/>
            <person name="Kalinowski J."/>
            <person name="Ruckert C."/>
        </authorList>
    </citation>
    <scope>NUCLEOTIDE SEQUENCE</scope>
    <source>
        <strain evidence="1">CGMCC 1.16012</strain>
    </source>
</reference>
<protein>
    <recommendedName>
        <fullName evidence="3">Activator of Hsp90 ATPase homolog 1-like protein</fullName>
    </recommendedName>
</protein>
<sequence>MDYSATITVPAGPATAKRAICDEMHIWWTKRVELDGPIATVRFNNSHATFDRGEPVGDTMRWPCLDANMIIEGIPDTTEWTGTSLRWTIKPAGDGSSITLTHAGLNQSLECLEVCTRGWQHFFETSLKAHLSGDAPSPETR</sequence>
<comment type="caution">
    <text evidence="1">The sequence shown here is derived from an EMBL/GenBank/DDBJ whole genome shotgun (WGS) entry which is preliminary data.</text>
</comment>
<proteinExistence type="predicted"/>
<accession>A0A917EKC6</accession>
<dbReference type="OrthoDB" id="9803476at2"/>
<dbReference type="AlphaFoldDB" id="A0A917EKC6"/>
<evidence type="ECO:0008006" key="3">
    <source>
        <dbReference type="Google" id="ProtNLM"/>
    </source>
</evidence>
<gene>
    <name evidence="1" type="ORF">GCM10011517_13490</name>
</gene>
<dbReference type="InterPro" id="IPR023393">
    <property type="entry name" value="START-like_dom_sf"/>
</dbReference>
<keyword evidence="2" id="KW-1185">Reference proteome</keyword>
<reference evidence="1" key="2">
    <citation type="submission" date="2020-09" db="EMBL/GenBank/DDBJ databases">
        <authorList>
            <person name="Sun Q."/>
            <person name="Zhou Y."/>
        </authorList>
    </citation>
    <scope>NUCLEOTIDE SEQUENCE</scope>
    <source>
        <strain evidence="1">CGMCC 1.16012</strain>
    </source>
</reference>
<dbReference type="SUPFAM" id="SSF55961">
    <property type="entry name" value="Bet v1-like"/>
    <property type="match status" value="1"/>
</dbReference>
<dbReference type="Proteomes" id="UP000606730">
    <property type="component" value="Unassembled WGS sequence"/>
</dbReference>
<evidence type="ECO:0000313" key="1">
    <source>
        <dbReference type="EMBL" id="GGE47041.1"/>
    </source>
</evidence>
<name>A0A917EKC6_9RHOB</name>
<dbReference type="EMBL" id="BMKN01000001">
    <property type="protein sequence ID" value="GGE47041.1"/>
    <property type="molecule type" value="Genomic_DNA"/>
</dbReference>
<organism evidence="1 2">
    <name type="scientific">Actibacterium pelagium</name>
    <dbReference type="NCBI Taxonomy" id="2029103"/>
    <lineage>
        <taxon>Bacteria</taxon>
        <taxon>Pseudomonadati</taxon>
        <taxon>Pseudomonadota</taxon>
        <taxon>Alphaproteobacteria</taxon>
        <taxon>Rhodobacterales</taxon>
        <taxon>Roseobacteraceae</taxon>
        <taxon>Actibacterium</taxon>
    </lineage>
</organism>
<dbReference type="RefSeq" id="WP_095595837.1">
    <property type="nucleotide sequence ID" value="NZ_BMKN01000001.1"/>
</dbReference>